<feature type="compositionally biased region" description="Acidic residues" evidence="1">
    <location>
        <begin position="296"/>
        <end position="305"/>
    </location>
</feature>
<reference evidence="2" key="1">
    <citation type="journal article" date="2012" name="Nat. Biotechnol.">
        <title>Reference genome sequence of the model plant Setaria.</title>
        <authorList>
            <person name="Bennetzen J.L."/>
            <person name="Schmutz J."/>
            <person name="Wang H."/>
            <person name="Percifield R."/>
            <person name="Hawkins J."/>
            <person name="Pontaroli A.C."/>
            <person name="Estep M."/>
            <person name="Feng L."/>
            <person name="Vaughn J.N."/>
            <person name="Grimwood J."/>
            <person name="Jenkins J."/>
            <person name="Barry K."/>
            <person name="Lindquist E."/>
            <person name="Hellsten U."/>
            <person name="Deshpande S."/>
            <person name="Wang X."/>
            <person name="Wu X."/>
            <person name="Mitros T."/>
            <person name="Triplett J."/>
            <person name="Yang X."/>
            <person name="Ye C.Y."/>
            <person name="Mauro-Herrera M."/>
            <person name="Wang L."/>
            <person name="Li P."/>
            <person name="Sharma M."/>
            <person name="Sharma R."/>
            <person name="Ronald P.C."/>
            <person name="Panaud O."/>
            <person name="Kellogg E.A."/>
            <person name="Brutnell T.P."/>
            <person name="Doust A.N."/>
            <person name="Tuskan G.A."/>
            <person name="Rokhsar D."/>
            <person name="Devos K.M."/>
        </authorList>
    </citation>
    <scope>NUCLEOTIDE SEQUENCE [LARGE SCALE GENOMIC DNA]</scope>
    <source>
        <strain evidence="2">Yugu1</strain>
    </source>
</reference>
<dbReference type="PANTHER" id="PTHR33157:SF14">
    <property type="entry name" value="AUTONOMOUS TRANSPOSABLE ELEMENT EN-1 MOSAIC PROTEIN"/>
    <property type="match status" value="1"/>
</dbReference>
<sequence>MGIGGQITAILKLEYPSIVKDGPKKTFYAKTWDHYSITRYEDGMTAADHFRESIYSVSEEDRLHAEEVLERFATKQCKNMMYELRVSAVKAYYDDFLDRRINDKVARKEVLRETQYLKKYGPEAATDINNYYCMKSGVKNCDSNGKSGPIPTEKAQRRVNDYFATLEALHPNDFEQRKNDGKLDADALYQSSGNGLAHGRVPIANGTVRISDMKASARASNGTRQSNSGSYQYLDLFAKMNMPVPEDIVSQSSSEAENGAGSGTLGNRACGNGNDASGNSIGASGNGNDASNNGNDDNEDDPTLE</sequence>
<feature type="compositionally biased region" description="Low complexity" evidence="1">
    <location>
        <begin position="250"/>
        <end position="259"/>
    </location>
</feature>
<evidence type="ECO:0000313" key="2">
    <source>
        <dbReference type="EMBL" id="RCV05301.1"/>
    </source>
</evidence>
<feature type="compositionally biased region" description="Low complexity" evidence="1">
    <location>
        <begin position="271"/>
        <end position="295"/>
    </location>
</feature>
<protein>
    <submittedName>
        <fullName evidence="2">Uncharacterized protein</fullName>
    </submittedName>
</protein>
<proteinExistence type="predicted"/>
<accession>A0A368PHN8</accession>
<reference evidence="2" key="2">
    <citation type="submission" date="2015-07" db="EMBL/GenBank/DDBJ databases">
        <authorList>
            <person name="Noorani M."/>
        </authorList>
    </citation>
    <scope>NUCLEOTIDE SEQUENCE</scope>
    <source>
        <strain evidence="2">Yugu1</strain>
    </source>
</reference>
<dbReference type="OrthoDB" id="690158at2759"/>
<feature type="region of interest" description="Disordered" evidence="1">
    <location>
        <begin position="248"/>
        <end position="305"/>
    </location>
</feature>
<organism evidence="2">
    <name type="scientific">Setaria italica</name>
    <name type="common">Foxtail millet</name>
    <name type="synonym">Panicum italicum</name>
    <dbReference type="NCBI Taxonomy" id="4555"/>
    <lineage>
        <taxon>Eukaryota</taxon>
        <taxon>Viridiplantae</taxon>
        <taxon>Streptophyta</taxon>
        <taxon>Embryophyta</taxon>
        <taxon>Tracheophyta</taxon>
        <taxon>Spermatophyta</taxon>
        <taxon>Magnoliopsida</taxon>
        <taxon>Liliopsida</taxon>
        <taxon>Poales</taxon>
        <taxon>Poaceae</taxon>
        <taxon>PACMAD clade</taxon>
        <taxon>Panicoideae</taxon>
        <taxon>Panicodae</taxon>
        <taxon>Paniceae</taxon>
        <taxon>Cenchrinae</taxon>
        <taxon>Setaria</taxon>
    </lineage>
</organism>
<evidence type="ECO:0000256" key="1">
    <source>
        <dbReference type="SAM" id="MobiDB-lite"/>
    </source>
</evidence>
<gene>
    <name evidence="2" type="ORF">SETIT_1G072500v2</name>
</gene>
<dbReference type="AlphaFoldDB" id="A0A368PHN8"/>
<dbReference type="GO" id="GO:0032196">
    <property type="term" value="P:transposition"/>
    <property type="evidence" value="ECO:0007669"/>
    <property type="project" value="InterPro"/>
</dbReference>
<dbReference type="PANTHER" id="PTHR33157">
    <property type="entry name" value="AUTONOMOUS TRANSPOSABLE ELEMENT EN-1 MOSAIC PROTEIN-RELATED"/>
    <property type="match status" value="1"/>
</dbReference>
<name>A0A368PHN8_SETIT</name>
<dbReference type="EMBL" id="CM003528">
    <property type="protein sequence ID" value="RCV05301.1"/>
    <property type="molecule type" value="Genomic_DNA"/>
</dbReference>
<dbReference type="InterPro" id="IPR039266">
    <property type="entry name" value="EN-1/SPM"/>
</dbReference>